<accession>A0A8R1UHJ1</accession>
<dbReference type="AlphaFoldDB" id="A0A2A6BID1"/>
<sequence length="381" mass="42629">MKFFTAFVAFLLLSVILAQPPACVPTNDPPKQDDLWDLRYYYNWGRILHAFAANDEGYDKIQSNGIGYDSWNGAGSLGATISDDGFAKLAEVCGDAAQRSNIKKMWFTKTGQSYQHVFASTNPEDIYVGYVSTKADACGAKWPVKRWSCLVHDVCRESCEECVVRWETAEWRKGALLALGIRRGNERRAEKGMLILGFDANIIKMKLLSAVLAALLVSETLAVACVPQNDPPQQADLQDLRYYYNWGRILHAFSADDAGYKKMQSNGIGYDPTNGAVCGNAAERANIKKMWFTKTGQSYQHVFASTNPADIYVGYVSTKANSCGAKWPVKRWSCLTSPDMMYAGNLNKNPWYAGRQQNGGQVHFYLWEMDKATRDKQRKGC</sequence>
<dbReference type="Proteomes" id="UP000005239">
    <property type="component" value="Unassembled WGS sequence"/>
</dbReference>
<dbReference type="EnsemblMetazoa" id="PPA25914.1">
    <property type="protein sequence ID" value="PPA25914.1"/>
    <property type="gene ID" value="WBGene00115468"/>
</dbReference>
<evidence type="ECO:0000313" key="1">
    <source>
        <dbReference type="EnsemblMetazoa" id="PPA25914.1"/>
    </source>
</evidence>
<keyword evidence="2" id="KW-1185">Reference proteome</keyword>
<reference evidence="1" key="2">
    <citation type="submission" date="2022-06" db="UniProtKB">
        <authorList>
            <consortium name="EnsemblMetazoa"/>
        </authorList>
    </citation>
    <scope>IDENTIFICATION</scope>
    <source>
        <strain evidence="1">PS312</strain>
    </source>
</reference>
<reference evidence="2" key="1">
    <citation type="journal article" date="2008" name="Nat. Genet.">
        <title>The Pristionchus pacificus genome provides a unique perspective on nematode lifestyle and parasitism.</title>
        <authorList>
            <person name="Dieterich C."/>
            <person name="Clifton S.W."/>
            <person name="Schuster L.N."/>
            <person name="Chinwalla A."/>
            <person name="Delehaunty K."/>
            <person name="Dinkelacker I."/>
            <person name="Fulton L."/>
            <person name="Fulton R."/>
            <person name="Godfrey J."/>
            <person name="Minx P."/>
            <person name="Mitreva M."/>
            <person name="Roeseler W."/>
            <person name="Tian H."/>
            <person name="Witte H."/>
            <person name="Yang S.P."/>
            <person name="Wilson R.K."/>
            <person name="Sommer R.J."/>
        </authorList>
    </citation>
    <scope>NUCLEOTIDE SEQUENCE [LARGE SCALE GENOMIC DNA]</scope>
    <source>
        <strain evidence="2">PS312</strain>
    </source>
</reference>
<organism evidence="1 2">
    <name type="scientific">Pristionchus pacificus</name>
    <name type="common">Parasitic nematode worm</name>
    <dbReference type="NCBI Taxonomy" id="54126"/>
    <lineage>
        <taxon>Eukaryota</taxon>
        <taxon>Metazoa</taxon>
        <taxon>Ecdysozoa</taxon>
        <taxon>Nematoda</taxon>
        <taxon>Chromadorea</taxon>
        <taxon>Rhabditida</taxon>
        <taxon>Rhabditina</taxon>
        <taxon>Diplogasteromorpha</taxon>
        <taxon>Diplogasteroidea</taxon>
        <taxon>Neodiplogasteridae</taxon>
        <taxon>Pristionchus</taxon>
    </lineage>
</organism>
<evidence type="ECO:0000313" key="2">
    <source>
        <dbReference type="Proteomes" id="UP000005239"/>
    </source>
</evidence>
<dbReference type="PANTHER" id="PTHR45581">
    <property type="entry name" value="PROTEIN CBG10435"/>
    <property type="match status" value="1"/>
</dbReference>
<accession>A0A2A6BID1</accession>
<dbReference type="PANTHER" id="PTHR45581:SF3">
    <property type="entry name" value="METHYLTRANSFERASE DOMAIN-CONTAINING PROTEIN"/>
    <property type="match status" value="1"/>
</dbReference>
<name>A0A2A6BID1_PRIPA</name>
<protein>
    <submittedName>
        <fullName evidence="1">Uncharacterized protein</fullName>
    </submittedName>
</protein>
<gene>
    <name evidence="1" type="primary">WBGene00115468</name>
</gene>
<proteinExistence type="predicted"/>